<dbReference type="EMBL" id="JARFYN010000018">
    <property type="protein sequence ID" value="MDL2407120.1"/>
    <property type="molecule type" value="Genomic_DNA"/>
</dbReference>
<protein>
    <submittedName>
        <fullName evidence="4">Helix-turn-helix domain-containing protein</fullName>
    </submittedName>
</protein>
<evidence type="ECO:0000313" key="5">
    <source>
        <dbReference type="Proteomes" id="UP001172630"/>
    </source>
</evidence>
<reference evidence="4" key="1">
    <citation type="submission" date="2023-06" db="EMBL/GenBank/DDBJ databases">
        <title>Phylogenetic Diversity of Rhizobium strains.</title>
        <authorList>
            <person name="Moura F.T."/>
            <person name="Helene L.C.F."/>
            <person name="Hungria M."/>
        </authorList>
    </citation>
    <scope>NUCLEOTIDE SEQUENCE</scope>
    <source>
        <strain evidence="4">CCGE524</strain>
    </source>
</reference>
<dbReference type="Pfam" id="PF12833">
    <property type="entry name" value="HTH_18"/>
    <property type="match status" value="1"/>
</dbReference>
<gene>
    <name evidence="4" type="ORF">PY650_15895</name>
</gene>
<dbReference type="SMART" id="SM00342">
    <property type="entry name" value="HTH_ARAC"/>
    <property type="match status" value="1"/>
</dbReference>
<evidence type="ECO:0000259" key="3">
    <source>
        <dbReference type="PROSITE" id="PS01124"/>
    </source>
</evidence>
<dbReference type="Proteomes" id="UP001172630">
    <property type="component" value="Unassembled WGS sequence"/>
</dbReference>
<dbReference type="PROSITE" id="PS01124">
    <property type="entry name" value="HTH_ARAC_FAMILY_2"/>
    <property type="match status" value="1"/>
</dbReference>
<accession>A0ABT7KGH5</accession>
<dbReference type="InterPro" id="IPR009057">
    <property type="entry name" value="Homeodomain-like_sf"/>
</dbReference>
<comment type="caution">
    <text evidence="4">The sequence shown here is derived from an EMBL/GenBank/DDBJ whole genome shotgun (WGS) entry which is preliminary data.</text>
</comment>
<name>A0ABT7KGH5_9HYPH</name>
<feature type="domain" description="HTH araC/xylS-type" evidence="3">
    <location>
        <begin position="1"/>
        <end position="59"/>
    </location>
</feature>
<evidence type="ECO:0000313" key="4">
    <source>
        <dbReference type="EMBL" id="MDL2407120.1"/>
    </source>
</evidence>
<keyword evidence="1" id="KW-0805">Transcription regulation</keyword>
<dbReference type="PANTHER" id="PTHR43436">
    <property type="entry name" value="ARAC-FAMILY TRANSCRIPTIONAL REGULATOR"/>
    <property type="match status" value="1"/>
</dbReference>
<dbReference type="InterPro" id="IPR018060">
    <property type="entry name" value="HTH_AraC"/>
</dbReference>
<proteinExistence type="predicted"/>
<evidence type="ECO:0000256" key="1">
    <source>
        <dbReference type="ARBA" id="ARBA00023015"/>
    </source>
</evidence>
<dbReference type="PANTHER" id="PTHR43436:SF1">
    <property type="entry name" value="TRANSCRIPTIONAL REGULATORY PROTEIN"/>
    <property type="match status" value="1"/>
</dbReference>
<organism evidence="4 5">
    <name type="scientific">Rhizobium calliandrae</name>
    <dbReference type="NCBI Taxonomy" id="1312182"/>
    <lineage>
        <taxon>Bacteria</taxon>
        <taxon>Pseudomonadati</taxon>
        <taxon>Pseudomonadota</taxon>
        <taxon>Alphaproteobacteria</taxon>
        <taxon>Hyphomicrobiales</taxon>
        <taxon>Rhizobiaceae</taxon>
        <taxon>Rhizobium/Agrobacterium group</taxon>
        <taxon>Rhizobium</taxon>
    </lineage>
</organism>
<keyword evidence="5" id="KW-1185">Reference proteome</keyword>
<keyword evidence="2" id="KW-0804">Transcription</keyword>
<sequence length="63" mass="7418">MTPLQYRALIRLQEARRRLLLHEASAREIGFDVGYDSQMQFTREYRKMFGRPPATDAAFLNGR</sequence>
<evidence type="ECO:0000256" key="2">
    <source>
        <dbReference type="ARBA" id="ARBA00023163"/>
    </source>
</evidence>
<dbReference type="SUPFAM" id="SSF46689">
    <property type="entry name" value="Homeodomain-like"/>
    <property type="match status" value="1"/>
</dbReference>
<dbReference type="Gene3D" id="1.10.10.60">
    <property type="entry name" value="Homeodomain-like"/>
    <property type="match status" value="1"/>
</dbReference>